<name>A0A0A9AGD3_ARUDO</name>
<sequence>MCWLESLKLQVSTKTTTEQVMIPTNSATLFTGV</sequence>
<accession>A0A0A9AGD3</accession>
<dbReference type="EMBL" id="GBRH01251763">
    <property type="protein sequence ID" value="JAD46132.1"/>
    <property type="molecule type" value="Transcribed_RNA"/>
</dbReference>
<evidence type="ECO:0000313" key="1">
    <source>
        <dbReference type="EMBL" id="JAD46132.1"/>
    </source>
</evidence>
<dbReference type="AlphaFoldDB" id="A0A0A9AGD3"/>
<protein>
    <submittedName>
        <fullName evidence="1">Uncharacterized protein</fullName>
    </submittedName>
</protein>
<proteinExistence type="predicted"/>
<reference evidence="1" key="2">
    <citation type="journal article" date="2015" name="Data Brief">
        <title>Shoot transcriptome of the giant reed, Arundo donax.</title>
        <authorList>
            <person name="Barrero R.A."/>
            <person name="Guerrero F.D."/>
            <person name="Moolhuijzen P."/>
            <person name="Goolsby J.A."/>
            <person name="Tidwell J."/>
            <person name="Bellgard S.E."/>
            <person name="Bellgard M.I."/>
        </authorList>
    </citation>
    <scope>NUCLEOTIDE SEQUENCE</scope>
    <source>
        <tissue evidence="1">Shoot tissue taken approximately 20 cm above the soil surface</tissue>
    </source>
</reference>
<organism evidence="1">
    <name type="scientific">Arundo donax</name>
    <name type="common">Giant reed</name>
    <name type="synonym">Donax arundinaceus</name>
    <dbReference type="NCBI Taxonomy" id="35708"/>
    <lineage>
        <taxon>Eukaryota</taxon>
        <taxon>Viridiplantae</taxon>
        <taxon>Streptophyta</taxon>
        <taxon>Embryophyta</taxon>
        <taxon>Tracheophyta</taxon>
        <taxon>Spermatophyta</taxon>
        <taxon>Magnoliopsida</taxon>
        <taxon>Liliopsida</taxon>
        <taxon>Poales</taxon>
        <taxon>Poaceae</taxon>
        <taxon>PACMAD clade</taxon>
        <taxon>Arundinoideae</taxon>
        <taxon>Arundineae</taxon>
        <taxon>Arundo</taxon>
    </lineage>
</organism>
<reference evidence="1" key="1">
    <citation type="submission" date="2014-09" db="EMBL/GenBank/DDBJ databases">
        <authorList>
            <person name="Magalhaes I.L.F."/>
            <person name="Oliveira U."/>
            <person name="Santos F.R."/>
            <person name="Vidigal T.H.D.A."/>
            <person name="Brescovit A.D."/>
            <person name="Santos A.J."/>
        </authorList>
    </citation>
    <scope>NUCLEOTIDE SEQUENCE</scope>
    <source>
        <tissue evidence="1">Shoot tissue taken approximately 20 cm above the soil surface</tissue>
    </source>
</reference>